<dbReference type="SUPFAM" id="SSF48452">
    <property type="entry name" value="TPR-like"/>
    <property type="match status" value="1"/>
</dbReference>
<dbReference type="SUPFAM" id="SSF53756">
    <property type="entry name" value="UDP-Glycosyltransferase/glycogen phosphorylase"/>
    <property type="match status" value="1"/>
</dbReference>
<dbReference type="Pfam" id="PF13432">
    <property type="entry name" value="TPR_16"/>
    <property type="match status" value="1"/>
</dbReference>
<evidence type="ECO:0000256" key="2">
    <source>
        <dbReference type="ARBA" id="ARBA00022803"/>
    </source>
</evidence>
<sequence>MFGVSMKNRKVLYSPPARPACIADGLPFPAGATGDVEPGLRAAVGALSQRALQLLNVGHFEQSAACARQAISIDQGNGFLRLLLGVALTQGGRTHEALEAFTRAAALAPHDPQIRYNLAVALHESGQQERAMVEYRACLERDPDCANALWNYGELLRLREHFDKALECFDRLAHLEGRLRDKAAHRMAVCCAYLGLDERARALFETQIAADDDPVTHWEYAHFLLGRGRFRDAWPHYARRFDAGKQISLKGMSFPYSTWSGQFESGSTLIVSGEQGAGDEILFAAFLPLLLKRARSANMRVVVVCRPALVRLFRESFPSASVLGGMVTQEPDLRAFDKESSRIWRIQIGDLPLWLDKPEPIAYLKPAPEDQRTARQLVAQSRSGDGCRHIGIVWSANPVSTASNRLARSVPSELLNAYLKNIGGVHFYSLMPTEHRAVLAGVPDLPVTDLSHFLTDFSRTAAAMQCLDEIVSVCTSSANLAGALGLKTHVLLQKHADWRWFGDTAWYPDVVTYRQEARADWGTCLQALSANWR</sequence>
<gene>
    <name evidence="4" type="ORF">BCO71033_07289</name>
</gene>
<dbReference type="InterPro" id="IPR011990">
    <property type="entry name" value="TPR-like_helical_dom_sf"/>
</dbReference>
<evidence type="ECO:0000313" key="5">
    <source>
        <dbReference type="Proteomes" id="UP000494109"/>
    </source>
</evidence>
<dbReference type="AlphaFoldDB" id="A0A6P3C9D5"/>
<dbReference type="Pfam" id="PF14559">
    <property type="entry name" value="TPR_19"/>
    <property type="match status" value="1"/>
</dbReference>
<evidence type="ECO:0000313" key="4">
    <source>
        <dbReference type="EMBL" id="VWD65228.1"/>
    </source>
</evidence>
<protein>
    <submittedName>
        <fullName evidence="4">TPR domain-containing protein</fullName>
    </submittedName>
</protein>
<evidence type="ECO:0000256" key="3">
    <source>
        <dbReference type="PROSITE-ProRule" id="PRU00339"/>
    </source>
</evidence>
<dbReference type="InterPro" id="IPR051012">
    <property type="entry name" value="CellSynth/LPSAsmb/PSIAsmb"/>
</dbReference>
<evidence type="ECO:0000256" key="1">
    <source>
        <dbReference type="ARBA" id="ARBA00022737"/>
    </source>
</evidence>
<dbReference type="SMART" id="SM00028">
    <property type="entry name" value="TPR"/>
    <property type="match status" value="4"/>
</dbReference>
<dbReference type="InterPro" id="IPR019734">
    <property type="entry name" value="TPR_rpt"/>
</dbReference>
<dbReference type="PANTHER" id="PTHR45586:SF1">
    <property type="entry name" value="LIPOPOLYSACCHARIDE ASSEMBLY PROTEIN B"/>
    <property type="match status" value="1"/>
</dbReference>
<dbReference type="EMBL" id="CABVQS010000058">
    <property type="protein sequence ID" value="VWD65228.1"/>
    <property type="molecule type" value="Genomic_DNA"/>
</dbReference>
<accession>A0A6P3C9D5</accession>
<dbReference type="PROSITE" id="PS50005">
    <property type="entry name" value="TPR"/>
    <property type="match status" value="1"/>
</dbReference>
<keyword evidence="2 3" id="KW-0802">TPR repeat</keyword>
<dbReference type="PANTHER" id="PTHR45586">
    <property type="entry name" value="TPR REPEAT-CONTAINING PROTEIN PA4667"/>
    <property type="match status" value="1"/>
</dbReference>
<dbReference type="Gene3D" id="1.25.40.10">
    <property type="entry name" value="Tetratricopeptide repeat domain"/>
    <property type="match status" value="1"/>
</dbReference>
<dbReference type="RefSeq" id="WP_156814659.1">
    <property type="nucleotide sequence ID" value="NZ_CABVQS010000058.1"/>
</dbReference>
<organism evidence="4 5">
    <name type="scientific">Burkholderia contaminans</name>
    <dbReference type="NCBI Taxonomy" id="488447"/>
    <lineage>
        <taxon>Bacteria</taxon>
        <taxon>Pseudomonadati</taxon>
        <taxon>Pseudomonadota</taxon>
        <taxon>Betaproteobacteria</taxon>
        <taxon>Burkholderiales</taxon>
        <taxon>Burkholderiaceae</taxon>
        <taxon>Burkholderia</taxon>
        <taxon>Burkholderia cepacia complex</taxon>
    </lineage>
</organism>
<reference evidence="4 5" key="1">
    <citation type="submission" date="2019-09" db="EMBL/GenBank/DDBJ databases">
        <authorList>
            <person name="Depoorter E."/>
        </authorList>
    </citation>
    <scope>NUCLEOTIDE SEQUENCE [LARGE SCALE GENOMIC DNA]</scope>
    <source>
        <strain evidence="4">R-71033</strain>
    </source>
</reference>
<feature type="repeat" description="TPR" evidence="3">
    <location>
        <begin position="78"/>
        <end position="111"/>
    </location>
</feature>
<proteinExistence type="predicted"/>
<dbReference type="Proteomes" id="UP000494109">
    <property type="component" value="Unassembled WGS sequence"/>
</dbReference>
<keyword evidence="1" id="KW-0677">Repeat</keyword>
<name>A0A6P3C9D5_9BURK</name>